<proteinExistence type="inferred from homology"/>
<evidence type="ECO:0000256" key="3">
    <source>
        <dbReference type="ARBA" id="ARBA00022840"/>
    </source>
</evidence>
<organism evidence="5">
    <name type="scientific">marine sediment metagenome</name>
    <dbReference type="NCBI Taxonomy" id="412755"/>
    <lineage>
        <taxon>unclassified sequences</taxon>
        <taxon>metagenomes</taxon>
        <taxon>ecological metagenomes</taxon>
    </lineage>
</organism>
<evidence type="ECO:0000259" key="4">
    <source>
        <dbReference type="SMART" id="SM00382"/>
    </source>
</evidence>
<dbReference type="SUPFAM" id="SSF52540">
    <property type="entry name" value="P-loop containing nucleoside triphosphate hydrolases"/>
    <property type="match status" value="1"/>
</dbReference>
<evidence type="ECO:0000256" key="1">
    <source>
        <dbReference type="ARBA" id="ARBA00009417"/>
    </source>
</evidence>
<dbReference type="InterPro" id="IPR027417">
    <property type="entry name" value="P-loop_NTPase"/>
</dbReference>
<dbReference type="InterPro" id="IPR013615">
    <property type="entry name" value="CbbQ_C"/>
</dbReference>
<dbReference type="SMART" id="SM00382">
    <property type="entry name" value="AAA"/>
    <property type="match status" value="1"/>
</dbReference>
<feature type="domain" description="AAA+ ATPase" evidence="4">
    <location>
        <begin position="101"/>
        <end position="251"/>
    </location>
</feature>
<keyword evidence="3" id="KW-0067">ATP-binding</keyword>
<dbReference type="CDD" id="cd00009">
    <property type="entry name" value="AAA"/>
    <property type="match status" value="1"/>
</dbReference>
<dbReference type="Pfam" id="PF07728">
    <property type="entry name" value="AAA_5"/>
    <property type="match status" value="1"/>
</dbReference>
<comment type="similarity">
    <text evidence="1">Belongs to the CbbQ/NirQ/NorQ/GpvN family.</text>
</comment>
<gene>
    <name evidence="5" type="ORF">LCGC14_2371570</name>
</gene>
<dbReference type="InterPro" id="IPR050764">
    <property type="entry name" value="CbbQ/NirQ/NorQ/GpvN"/>
</dbReference>
<dbReference type="InterPro" id="IPR011704">
    <property type="entry name" value="ATPase_dyneun-rel_AAA"/>
</dbReference>
<dbReference type="PANTHER" id="PTHR42759:SF1">
    <property type="entry name" value="MAGNESIUM-CHELATASE SUBUNIT CHLD"/>
    <property type="match status" value="1"/>
</dbReference>
<dbReference type="AlphaFoldDB" id="A0A0F9C3N8"/>
<comment type="caution">
    <text evidence="5">The sequence shown here is derived from an EMBL/GenBank/DDBJ whole genome shotgun (WGS) entry which is preliminary data.</text>
</comment>
<dbReference type="GO" id="GO:0005524">
    <property type="term" value="F:ATP binding"/>
    <property type="evidence" value="ECO:0007669"/>
    <property type="project" value="UniProtKB-KW"/>
</dbReference>
<dbReference type="PRINTS" id="PR00300">
    <property type="entry name" value="CLPPROTEASEA"/>
</dbReference>
<sequence>MGKVFDRTPCPDCPYQAFSDADLGAHTAHAHPSGVVAEPFVVQALPPVVEEPSPQAEPVSVVESPPVHPALSVPQADDTFWVSDKTVRLLHAVGRISQRGEVVNVLLVGPKGTGKTSLPKEFAATQGRPFFTMHCQLVAERDDWWGSKELSLERGTYFDKAAFLDAVEMPGCVILLDEVNRTHPENLNALFGLLDHRRSAWVPLLKREVVVAEGVTFFMTLNEGYEYVGTNPLDEALRDRMSFAIPMGYPPKRVEKNILMRRTGLPEETADKLAELAKVVRRDTKLGVTISTRQLLSASSLIQEGMASHDAVLFAVVNGAGQDVDRKGLLQALQMLGKVEDGFAAEDDDDEFDQPVGGVSP</sequence>
<accession>A0A0F9C3N8</accession>
<protein>
    <recommendedName>
        <fullName evidence="4">AAA+ ATPase domain-containing protein</fullName>
    </recommendedName>
</protein>
<dbReference type="PANTHER" id="PTHR42759">
    <property type="entry name" value="MOXR FAMILY PROTEIN"/>
    <property type="match status" value="1"/>
</dbReference>
<dbReference type="Pfam" id="PF08406">
    <property type="entry name" value="CbbQ_C"/>
    <property type="match status" value="1"/>
</dbReference>
<dbReference type="EMBL" id="LAZR01034969">
    <property type="protein sequence ID" value="KKL28794.1"/>
    <property type="molecule type" value="Genomic_DNA"/>
</dbReference>
<evidence type="ECO:0000313" key="5">
    <source>
        <dbReference type="EMBL" id="KKL28794.1"/>
    </source>
</evidence>
<dbReference type="InterPro" id="IPR001270">
    <property type="entry name" value="ClpA/B"/>
</dbReference>
<name>A0A0F9C3N8_9ZZZZ</name>
<keyword evidence="2" id="KW-0547">Nucleotide-binding</keyword>
<dbReference type="GO" id="GO:0016887">
    <property type="term" value="F:ATP hydrolysis activity"/>
    <property type="evidence" value="ECO:0007669"/>
    <property type="project" value="InterPro"/>
</dbReference>
<reference evidence="5" key="1">
    <citation type="journal article" date="2015" name="Nature">
        <title>Complex archaea that bridge the gap between prokaryotes and eukaryotes.</title>
        <authorList>
            <person name="Spang A."/>
            <person name="Saw J.H."/>
            <person name="Jorgensen S.L."/>
            <person name="Zaremba-Niedzwiedzka K."/>
            <person name="Martijn J."/>
            <person name="Lind A.E."/>
            <person name="van Eijk R."/>
            <person name="Schleper C."/>
            <person name="Guy L."/>
            <person name="Ettema T.J."/>
        </authorList>
    </citation>
    <scope>NUCLEOTIDE SEQUENCE</scope>
</reference>
<dbReference type="InterPro" id="IPR003593">
    <property type="entry name" value="AAA+_ATPase"/>
</dbReference>
<evidence type="ECO:0000256" key="2">
    <source>
        <dbReference type="ARBA" id="ARBA00022741"/>
    </source>
</evidence>
<dbReference type="Gene3D" id="3.40.50.300">
    <property type="entry name" value="P-loop containing nucleotide triphosphate hydrolases"/>
    <property type="match status" value="1"/>
</dbReference>